<dbReference type="InterPro" id="IPR006612">
    <property type="entry name" value="THAP_Znf"/>
</dbReference>
<dbReference type="RefSeq" id="XP_038051282.1">
    <property type="nucleotide sequence ID" value="XM_038195354.1"/>
</dbReference>
<dbReference type="EnsemblMetazoa" id="XM_038195354.1">
    <property type="protein sequence ID" value="XP_038051282.1"/>
    <property type="gene ID" value="LOC119724341"/>
</dbReference>
<keyword evidence="5" id="KW-0862">Zinc</keyword>
<dbReference type="SMART" id="SM00692">
    <property type="entry name" value="DM3"/>
    <property type="match status" value="1"/>
</dbReference>
<evidence type="ECO:0000256" key="12">
    <source>
        <dbReference type="PROSITE-ProRule" id="PRU00309"/>
    </source>
</evidence>
<reference evidence="15" key="1">
    <citation type="submission" date="2022-11" db="UniProtKB">
        <authorList>
            <consortium name="EnsemblMetazoa"/>
        </authorList>
    </citation>
    <scope>IDENTIFICATION</scope>
</reference>
<feature type="domain" description="THAP-type" evidence="14">
    <location>
        <begin position="14"/>
        <end position="99"/>
    </location>
</feature>
<evidence type="ECO:0000256" key="3">
    <source>
        <dbReference type="ARBA" id="ARBA00022723"/>
    </source>
</evidence>
<keyword evidence="10" id="KW-0539">Nucleus</keyword>
<keyword evidence="6" id="KW-0805">Transcription regulation</keyword>
<evidence type="ECO:0000256" key="13">
    <source>
        <dbReference type="SAM" id="MobiDB-lite"/>
    </source>
</evidence>
<evidence type="ECO:0000256" key="11">
    <source>
        <dbReference type="ARBA" id="ARBA00023306"/>
    </source>
</evidence>
<dbReference type="InterPro" id="IPR026516">
    <property type="entry name" value="THAP1/10"/>
</dbReference>
<dbReference type="Pfam" id="PF05485">
    <property type="entry name" value="THAP"/>
    <property type="match status" value="1"/>
</dbReference>
<feature type="compositionally biased region" description="Polar residues" evidence="13">
    <location>
        <begin position="146"/>
        <end position="160"/>
    </location>
</feature>
<evidence type="ECO:0000256" key="10">
    <source>
        <dbReference type="ARBA" id="ARBA00023242"/>
    </source>
</evidence>
<protein>
    <recommendedName>
        <fullName evidence="14">THAP-type domain-containing protein</fullName>
    </recommendedName>
</protein>
<keyword evidence="16" id="KW-1185">Reference proteome</keyword>
<keyword evidence="11" id="KW-0131">Cell cycle</keyword>
<evidence type="ECO:0000256" key="8">
    <source>
        <dbReference type="ARBA" id="ARBA00023125"/>
    </source>
</evidence>
<evidence type="ECO:0000256" key="6">
    <source>
        <dbReference type="ARBA" id="ARBA00023015"/>
    </source>
</evidence>
<dbReference type="PROSITE" id="PS50950">
    <property type="entry name" value="ZF_THAP"/>
    <property type="match status" value="1"/>
</dbReference>
<dbReference type="OrthoDB" id="6496718at2759"/>
<dbReference type="SMART" id="SM00980">
    <property type="entry name" value="THAP"/>
    <property type="match status" value="1"/>
</dbReference>
<dbReference type="Proteomes" id="UP000887568">
    <property type="component" value="Unplaced"/>
</dbReference>
<feature type="region of interest" description="Disordered" evidence="13">
    <location>
        <begin position="140"/>
        <end position="277"/>
    </location>
</feature>
<comment type="subcellular location">
    <subcellularLocation>
        <location evidence="1">Nucleus</location>
        <location evidence="1">Nucleoplasm</location>
    </subcellularLocation>
</comment>
<evidence type="ECO:0000313" key="15">
    <source>
        <dbReference type="EnsemblMetazoa" id="XP_038051282.1"/>
    </source>
</evidence>
<evidence type="ECO:0000256" key="7">
    <source>
        <dbReference type="ARBA" id="ARBA00023054"/>
    </source>
</evidence>
<dbReference type="GO" id="GO:0005654">
    <property type="term" value="C:nucleoplasm"/>
    <property type="evidence" value="ECO:0007669"/>
    <property type="project" value="UniProtKB-SubCell"/>
</dbReference>
<evidence type="ECO:0000259" key="14">
    <source>
        <dbReference type="PROSITE" id="PS50950"/>
    </source>
</evidence>
<dbReference type="PANTHER" id="PTHR46600">
    <property type="entry name" value="THAP DOMAIN-CONTAINING"/>
    <property type="match status" value="1"/>
</dbReference>
<evidence type="ECO:0000256" key="2">
    <source>
        <dbReference type="ARBA" id="ARBA00006177"/>
    </source>
</evidence>
<sequence length="375" mass="41986">MARWPRPSSNRGLLKTSCSAIKCTNRQTKRPDLSFFRFPSNEERCLKWVENACREDLLKRPMSYVHLNCLLCSLHFEIHQFTNKSAKNRLNWNAVPTLFDNVPNPPKHPAPQHRPLKEKYEVSEVKPQVVKVPYSVRAEHSYSKAPKQTQLVDSSVESSGTADHTDVHTDVHADGHTDGHSDGHTNGHTDGQADVHTDGHTDGHADGHTDGPADILTDVHPDGHTNSHTDNHADGHTEGHADGHTEGHADGHTEGHADGHTEGHADGHTEGHTDGRSDVHTHIHRHVQTDVHTPTKRERKLSKLLKKERRRTFRLKKKVRLLKKSMKKLTEASLSINPPATNSRKKSKLTSTFPAVLLTKASHQQSYRLSSKHCD</sequence>
<dbReference type="GO" id="GO:0008270">
    <property type="term" value="F:zinc ion binding"/>
    <property type="evidence" value="ECO:0007669"/>
    <property type="project" value="UniProtKB-KW"/>
</dbReference>
<dbReference type="GeneID" id="119724341"/>
<keyword evidence="8 12" id="KW-0238">DNA-binding</keyword>
<proteinExistence type="inferred from homology"/>
<dbReference type="GO" id="GO:0043565">
    <property type="term" value="F:sequence-specific DNA binding"/>
    <property type="evidence" value="ECO:0007669"/>
    <property type="project" value="InterPro"/>
</dbReference>
<accession>A0A913ZHM3</accession>
<comment type="similarity">
    <text evidence="2">Belongs to the THAP1 family.</text>
</comment>
<dbReference type="AlphaFoldDB" id="A0A913ZHM3"/>
<keyword evidence="4 12" id="KW-0863">Zinc-finger</keyword>
<evidence type="ECO:0000313" key="16">
    <source>
        <dbReference type="Proteomes" id="UP000887568"/>
    </source>
</evidence>
<evidence type="ECO:0000256" key="9">
    <source>
        <dbReference type="ARBA" id="ARBA00023163"/>
    </source>
</evidence>
<feature type="compositionally biased region" description="Basic and acidic residues" evidence="13">
    <location>
        <begin position="163"/>
        <end position="277"/>
    </location>
</feature>
<evidence type="ECO:0000256" key="1">
    <source>
        <dbReference type="ARBA" id="ARBA00004642"/>
    </source>
</evidence>
<keyword evidence="9" id="KW-0804">Transcription</keyword>
<dbReference type="PANTHER" id="PTHR46600:SF1">
    <property type="entry name" value="THAP DOMAIN-CONTAINING PROTEIN 1"/>
    <property type="match status" value="1"/>
</dbReference>
<evidence type="ECO:0000256" key="5">
    <source>
        <dbReference type="ARBA" id="ARBA00022833"/>
    </source>
</evidence>
<name>A0A913ZHM3_PATMI</name>
<keyword evidence="3" id="KW-0479">Metal-binding</keyword>
<evidence type="ECO:0000256" key="4">
    <source>
        <dbReference type="ARBA" id="ARBA00022771"/>
    </source>
</evidence>
<organism evidence="15 16">
    <name type="scientific">Patiria miniata</name>
    <name type="common">Bat star</name>
    <name type="synonym">Asterina miniata</name>
    <dbReference type="NCBI Taxonomy" id="46514"/>
    <lineage>
        <taxon>Eukaryota</taxon>
        <taxon>Metazoa</taxon>
        <taxon>Echinodermata</taxon>
        <taxon>Eleutherozoa</taxon>
        <taxon>Asterozoa</taxon>
        <taxon>Asteroidea</taxon>
        <taxon>Valvatacea</taxon>
        <taxon>Valvatida</taxon>
        <taxon>Asterinidae</taxon>
        <taxon>Patiria</taxon>
    </lineage>
</organism>
<dbReference type="SUPFAM" id="SSF57716">
    <property type="entry name" value="Glucocorticoid receptor-like (DNA-binding domain)"/>
    <property type="match status" value="1"/>
</dbReference>
<keyword evidence="7" id="KW-0175">Coiled coil</keyword>